<keyword evidence="6 8" id="KW-0378">Hydrolase</keyword>
<dbReference type="GO" id="GO:0042781">
    <property type="term" value="F:3'-tRNA processing endoribonuclease activity"/>
    <property type="evidence" value="ECO:0007669"/>
    <property type="project" value="UniProtKB-UniRule"/>
</dbReference>
<keyword evidence="4 8" id="KW-0479">Metal-binding</keyword>
<reference evidence="10" key="1">
    <citation type="submission" date="2021-03" db="EMBL/GenBank/DDBJ databases">
        <title>Acanthopleuribacteraceae sp. M133.</title>
        <authorList>
            <person name="Wang G."/>
        </authorList>
    </citation>
    <scope>NUCLEOTIDE SEQUENCE</scope>
    <source>
        <strain evidence="10">M133</strain>
    </source>
</reference>
<organism evidence="10 11">
    <name type="scientific">Sulfidibacter corallicola</name>
    <dbReference type="NCBI Taxonomy" id="2818388"/>
    <lineage>
        <taxon>Bacteria</taxon>
        <taxon>Pseudomonadati</taxon>
        <taxon>Acidobacteriota</taxon>
        <taxon>Holophagae</taxon>
        <taxon>Acanthopleuribacterales</taxon>
        <taxon>Acanthopleuribacteraceae</taxon>
        <taxon>Sulfidibacter</taxon>
    </lineage>
</organism>
<accession>A0A8A4THM3</accession>
<feature type="binding site" evidence="8">
    <location>
        <position position="216"/>
    </location>
    <ligand>
        <name>Zn(2+)</name>
        <dbReference type="ChEBI" id="CHEBI:29105"/>
        <label>2</label>
        <note>catalytic</note>
    </ligand>
</feature>
<dbReference type="InterPro" id="IPR036866">
    <property type="entry name" value="RibonucZ/Hydroxyglut_hydro"/>
</dbReference>
<dbReference type="Gene3D" id="3.60.15.10">
    <property type="entry name" value="Ribonuclease Z/Hydroxyacylglutathione hydrolase-like"/>
    <property type="match status" value="1"/>
</dbReference>
<dbReference type="EMBL" id="CP071793">
    <property type="protein sequence ID" value="QTD49133.1"/>
    <property type="molecule type" value="Genomic_DNA"/>
</dbReference>
<keyword evidence="2 8" id="KW-0819">tRNA processing</keyword>
<proteinExistence type="inferred from homology"/>
<dbReference type="CDD" id="cd07717">
    <property type="entry name" value="RNaseZ_ZiPD-like_MBL-fold"/>
    <property type="match status" value="1"/>
</dbReference>
<dbReference type="HAMAP" id="MF_01818">
    <property type="entry name" value="RNase_Z_BN"/>
    <property type="match status" value="1"/>
</dbReference>
<dbReference type="GO" id="GO:0008270">
    <property type="term" value="F:zinc ion binding"/>
    <property type="evidence" value="ECO:0007669"/>
    <property type="project" value="UniProtKB-UniRule"/>
</dbReference>
<evidence type="ECO:0000256" key="3">
    <source>
        <dbReference type="ARBA" id="ARBA00022722"/>
    </source>
</evidence>
<feature type="binding site" evidence="8">
    <location>
        <position position="274"/>
    </location>
    <ligand>
        <name>Zn(2+)</name>
        <dbReference type="ChEBI" id="CHEBI:29105"/>
        <label>2</label>
        <note>catalytic</note>
    </ligand>
</feature>
<comment type="cofactor">
    <cofactor evidence="8">
        <name>Zn(2+)</name>
        <dbReference type="ChEBI" id="CHEBI:29105"/>
    </cofactor>
    <text evidence="8">Binds 2 Zn(2+) ions.</text>
</comment>
<evidence type="ECO:0000259" key="9">
    <source>
        <dbReference type="Pfam" id="PF00753"/>
    </source>
</evidence>
<evidence type="ECO:0000313" key="10">
    <source>
        <dbReference type="EMBL" id="QTD49133.1"/>
    </source>
</evidence>
<dbReference type="EC" id="3.1.26.11" evidence="8"/>
<keyword evidence="7 8" id="KW-0862">Zinc</keyword>
<evidence type="ECO:0000256" key="5">
    <source>
        <dbReference type="ARBA" id="ARBA00022759"/>
    </source>
</evidence>
<dbReference type="Pfam" id="PF00753">
    <property type="entry name" value="Lactamase_B"/>
    <property type="match status" value="1"/>
</dbReference>
<dbReference type="SUPFAM" id="SSF56281">
    <property type="entry name" value="Metallo-hydrolase/oxidoreductase"/>
    <property type="match status" value="1"/>
</dbReference>
<dbReference type="RefSeq" id="WP_237378774.1">
    <property type="nucleotide sequence ID" value="NZ_CP071793.1"/>
</dbReference>
<gene>
    <name evidence="8" type="primary">rnz</name>
    <name evidence="10" type="ORF">J3U87_26405</name>
</gene>
<comment type="similarity">
    <text evidence="8">Belongs to the RNase Z family.</text>
</comment>
<feature type="domain" description="Metallo-beta-lactamase" evidence="9">
    <location>
        <begin position="27"/>
        <end position="128"/>
    </location>
</feature>
<dbReference type="InterPro" id="IPR013471">
    <property type="entry name" value="RNase_Z/BN"/>
</dbReference>
<keyword evidence="5 8" id="KW-0255">Endonuclease</keyword>
<comment type="catalytic activity">
    <reaction evidence="8">
        <text>Endonucleolytic cleavage of RNA, removing extra 3' nucleotides from tRNA precursor, generating 3' termini of tRNAs. A 3'-hydroxy group is left at the tRNA terminus and a 5'-phosphoryl group is left at the trailer molecule.</text>
        <dbReference type="EC" id="3.1.26.11"/>
    </reaction>
</comment>
<feature type="active site" description="Proton acceptor" evidence="8">
    <location>
        <position position="75"/>
    </location>
</feature>
<comment type="subunit">
    <text evidence="1 8">Homodimer.</text>
</comment>
<dbReference type="KEGG" id="scor:J3U87_26405"/>
<evidence type="ECO:0000256" key="7">
    <source>
        <dbReference type="ARBA" id="ARBA00022833"/>
    </source>
</evidence>
<feature type="binding site" evidence="8">
    <location>
        <position position="76"/>
    </location>
    <ligand>
        <name>Zn(2+)</name>
        <dbReference type="ChEBI" id="CHEBI:29105"/>
        <label>2</label>
        <note>catalytic</note>
    </ligand>
</feature>
<evidence type="ECO:0000256" key="2">
    <source>
        <dbReference type="ARBA" id="ARBA00022694"/>
    </source>
</evidence>
<dbReference type="AlphaFoldDB" id="A0A8A4THM3"/>
<keyword evidence="11" id="KW-1185">Reference proteome</keyword>
<evidence type="ECO:0000256" key="8">
    <source>
        <dbReference type="HAMAP-Rule" id="MF_01818"/>
    </source>
</evidence>
<evidence type="ECO:0000256" key="4">
    <source>
        <dbReference type="ARBA" id="ARBA00022723"/>
    </source>
</evidence>
<evidence type="ECO:0000256" key="6">
    <source>
        <dbReference type="ARBA" id="ARBA00022801"/>
    </source>
</evidence>
<dbReference type="NCBIfam" id="NF000805">
    <property type="entry name" value="PRK00055.2-3"/>
    <property type="match status" value="1"/>
</dbReference>
<protein>
    <recommendedName>
        <fullName evidence="8">Ribonuclease Z</fullName>
        <shortName evidence="8">RNase Z</shortName>
        <ecNumber evidence="8">3.1.26.11</ecNumber>
    </recommendedName>
    <alternativeName>
        <fullName evidence="8">tRNA 3 endonuclease</fullName>
    </alternativeName>
    <alternativeName>
        <fullName evidence="8">tRNase Z</fullName>
    </alternativeName>
</protein>
<feature type="binding site" evidence="8">
    <location>
        <position position="73"/>
    </location>
    <ligand>
        <name>Zn(2+)</name>
        <dbReference type="ChEBI" id="CHEBI:29105"/>
        <label>1</label>
        <note>catalytic</note>
    </ligand>
</feature>
<name>A0A8A4THM3_SULCO</name>
<dbReference type="PANTHER" id="PTHR46018:SF2">
    <property type="entry name" value="ZINC PHOSPHODIESTERASE ELAC PROTEIN 1"/>
    <property type="match status" value="1"/>
</dbReference>
<dbReference type="PANTHER" id="PTHR46018">
    <property type="entry name" value="ZINC PHOSPHODIESTERASE ELAC PROTEIN 1"/>
    <property type="match status" value="1"/>
</dbReference>
<feature type="binding site" evidence="8">
    <location>
        <position position="149"/>
    </location>
    <ligand>
        <name>Zn(2+)</name>
        <dbReference type="ChEBI" id="CHEBI:29105"/>
        <label>1</label>
        <note>catalytic</note>
    </ligand>
</feature>
<keyword evidence="3 8" id="KW-0540">Nuclease</keyword>
<dbReference type="Proteomes" id="UP000663929">
    <property type="component" value="Chromosome"/>
</dbReference>
<sequence length="315" mass="35199">MFTPEGAAINDRYFLALGTASQVPTRRRNHNGYLVRWGAEGFLFDPGEGTQRQMIFHGVSVSEVTKIFITHFHGDHCLGLPGIVQRLSLDGIAHQVDVFYPASGQRYLDNLVDASIFHNQANLRFVPIHEEGIVFEDAHLIVEAMPLDHSVDCWGYRFRDRETVTVLPERLRNRGIRGPDIGRLKREGVLATESGEVRLEDVSVRKRGQSFAFVMDTRVCENARRLAEKVDMLICESTYLASETVDARKNGHLTAGQAADIAAGAGADLLVLTHFSQRYVHLAPFVEEASARHAKVVAVNDGDRVDLPKRKRTLD</sequence>
<evidence type="ECO:0000313" key="11">
    <source>
        <dbReference type="Proteomes" id="UP000663929"/>
    </source>
</evidence>
<feature type="binding site" evidence="8">
    <location>
        <position position="71"/>
    </location>
    <ligand>
        <name>Zn(2+)</name>
        <dbReference type="ChEBI" id="CHEBI:29105"/>
        <label>1</label>
        <note>catalytic</note>
    </ligand>
</feature>
<feature type="binding site" evidence="8">
    <location>
        <position position="75"/>
    </location>
    <ligand>
        <name>Zn(2+)</name>
        <dbReference type="ChEBI" id="CHEBI:29105"/>
        <label>2</label>
        <note>catalytic</note>
    </ligand>
</feature>
<evidence type="ECO:0000256" key="1">
    <source>
        <dbReference type="ARBA" id="ARBA00011738"/>
    </source>
</evidence>
<dbReference type="InterPro" id="IPR001279">
    <property type="entry name" value="Metallo-B-lactamas"/>
</dbReference>
<feature type="binding site" evidence="8">
    <location>
        <position position="216"/>
    </location>
    <ligand>
        <name>Zn(2+)</name>
        <dbReference type="ChEBI" id="CHEBI:29105"/>
        <label>1</label>
        <note>catalytic</note>
    </ligand>
</feature>
<comment type="function">
    <text evidence="8">Zinc phosphodiesterase, which displays some tRNA 3'-processing endonuclease activity. Probably involved in tRNA maturation, by removing a 3'-trailer from precursor tRNA.</text>
</comment>